<dbReference type="Pfam" id="PF03770">
    <property type="entry name" value="IPK"/>
    <property type="match status" value="1"/>
</dbReference>
<evidence type="ECO:0000313" key="7">
    <source>
        <dbReference type="Proteomes" id="UP001152320"/>
    </source>
</evidence>
<evidence type="ECO:0000256" key="5">
    <source>
        <dbReference type="SAM" id="MobiDB-lite"/>
    </source>
</evidence>
<comment type="similarity">
    <text evidence="1 4">Belongs to the inositol phosphokinase (IPK) family.</text>
</comment>
<evidence type="ECO:0000313" key="6">
    <source>
        <dbReference type="EMBL" id="KAJ8025162.1"/>
    </source>
</evidence>
<dbReference type="InterPro" id="IPR005522">
    <property type="entry name" value="IPK"/>
</dbReference>
<evidence type="ECO:0000256" key="3">
    <source>
        <dbReference type="ARBA" id="ARBA00022777"/>
    </source>
</evidence>
<keyword evidence="2 4" id="KW-0808">Transferase</keyword>
<accession>A0A9Q0YML6</accession>
<dbReference type="Gene3D" id="3.30.470.160">
    <property type="entry name" value="Inositol polyphosphate kinase"/>
    <property type="match status" value="1"/>
</dbReference>
<dbReference type="GO" id="GO:0005737">
    <property type="term" value="C:cytoplasm"/>
    <property type="evidence" value="ECO:0007669"/>
    <property type="project" value="TreeGrafter"/>
</dbReference>
<dbReference type="PANTHER" id="PTHR12400:SF21">
    <property type="entry name" value="KINASE"/>
    <property type="match status" value="1"/>
</dbReference>
<dbReference type="EC" id="2.7.-.-" evidence="4"/>
<dbReference type="AlphaFoldDB" id="A0A9Q0YML6"/>
<keyword evidence="3 4" id="KW-0418">Kinase</keyword>
<evidence type="ECO:0000256" key="1">
    <source>
        <dbReference type="ARBA" id="ARBA00007374"/>
    </source>
</evidence>
<sequence>MVIFVGPRVEDQLCSPCVELEPYAHQVGGHVSVLALDKHTVCKPHIHQEHQFYQELPPNLSKFVPKFKGVADVVVKQDRDGYMNLVAFPQRARSLSYDMSQKHVCTEGKESWNGRSGDEDETRCSFACTTQPRSQIRKPLYRVRLANGGNLSIDEDSDSDDLFEDMSTESGYRRFGCNPWSMHCHRQQIAKMKKEQEVSQSHKFLLLENVTDQFEHPCILDLKIGLRSYGDDATEEKKRSHKAKIQGTTSAKLGVRVCGMQIYRPDKERFICRNKYYGRRLSEEGLRQAVEEFVFNGCKLRIEVVLAIMKEIKDLIKTLSELDSYRFFGSSLLLIYEGSDTFSEKEEQRRLSMEDKAFSLGKNAHFKTVETKVNAATQTEQPFVCHDGELQRLPKGVELHEDNKSSGSDSVMGSDSDVDSLLGSCTEEDAEAADMEGRLRHTSCETLRSSMSSGDDAFKSCHHPLDHSMGWDETGDWETQRQQKRTDPSSSPFDAIPDYSKSPYKKMRRSSKQERDICKESKLAGQPLVQIKMIDFAHTEFRESKIYKGPDTDFTYGLENLLRIFAELLSEEMDVPGGHEEEAVSR</sequence>
<evidence type="ECO:0000256" key="4">
    <source>
        <dbReference type="RuleBase" id="RU363090"/>
    </source>
</evidence>
<keyword evidence="7" id="KW-1185">Reference proteome</keyword>
<dbReference type="PANTHER" id="PTHR12400">
    <property type="entry name" value="INOSITOL POLYPHOSPHATE KINASE"/>
    <property type="match status" value="1"/>
</dbReference>
<dbReference type="SUPFAM" id="SSF56104">
    <property type="entry name" value="SAICAR synthase-like"/>
    <property type="match status" value="1"/>
</dbReference>
<dbReference type="GO" id="GO:0032958">
    <property type="term" value="P:inositol phosphate biosynthetic process"/>
    <property type="evidence" value="ECO:0007669"/>
    <property type="project" value="InterPro"/>
</dbReference>
<feature type="compositionally biased region" description="Basic and acidic residues" evidence="5">
    <location>
        <begin position="478"/>
        <end position="487"/>
    </location>
</feature>
<feature type="compositionally biased region" description="Low complexity" evidence="5">
    <location>
        <begin position="405"/>
        <end position="421"/>
    </location>
</feature>
<gene>
    <name evidence="6" type="ORF">HOLleu_35285</name>
</gene>
<evidence type="ECO:0000256" key="2">
    <source>
        <dbReference type="ARBA" id="ARBA00022679"/>
    </source>
</evidence>
<reference evidence="6" key="1">
    <citation type="submission" date="2021-10" db="EMBL/GenBank/DDBJ databases">
        <title>Tropical sea cucumber genome reveals ecological adaptation and Cuvierian tubules defense mechanism.</title>
        <authorList>
            <person name="Chen T."/>
        </authorList>
    </citation>
    <scope>NUCLEOTIDE SEQUENCE</scope>
    <source>
        <strain evidence="6">Nanhai2018</strain>
        <tissue evidence="6">Muscle</tissue>
    </source>
</reference>
<dbReference type="GO" id="GO:0046854">
    <property type="term" value="P:phosphatidylinositol phosphate biosynthetic process"/>
    <property type="evidence" value="ECO:0007669"/>
    <property type="project" value="TreeGrafter"/>
</dbReference>
<protein>
    <recommendedName>
        <fullName evidence="4">Kinase</fullName>
        <ecNumber evidence="4">2.7.-.-</ecNumber>
    </recommendedName>
</protein>
<dbReference type="Proteomes" id="UP001152320">
    <property type="component" value="Chromosome 18"/>
</dbReference>
<comment type="caution">
    <text evidence="6">The sequence shown here is derived from an EMBL/GenBank/DDBJ whole genome shotgun (WGS) entry which is preliminary data.</text>
</comment>
<feature type="region of interest" description="Disordered" evidence="5">
    <location>
        <begin position="399"/>
        <end position="421"/>
    </location>
</feature>
<dbReference type="GO" id="GO:0000828">
    <property type="term" value="F:inositol hexakisphosphate kinase activity"/>
    <property type="evidence" value="ECO:0007669"/>
    <property type="project" value="TreeGrafter"/>
</dbReference>
<name>A0A9Q0YML6_HOLLE</name>
<dbReference type="EMBL" id="JAIZAY010000018">
    <property type="protein sequence ID" value="KAJ8025162.1"/>
    <property type="molecule type" value="Genomic_DNA"/>
</dbReference>
<dbReference type="OrthoDB" id="2573163at2759"/>
<proteinExistence type="inferred from homology"/>
<organism evidence="6 7">
    <name type="scientific">Holothuria leucospilota</name>
    <name type="common">Black long sea cucumber</name>
    <name type="synonym">Mertensiothuria leucospilota</name>
    <dbReference type="NCBI Taxonomy" id="206669"/>
    <lineage>
        <taxon>Eukaryota</taxon>
        <taxon>Metazoa</taxon>
        <taxon>Echinodermata</taxon>
        <taxon>Eleutherozoa</taxon>
        <taxon>Echinozoa</taxon>
        <taxon>Holothuroidea</taxon>
        <taxon>Aspidochirotacea</taxon>
        <taxon>Aspidochirotida</taxon>
        <taxon>Holothuriidae</taxon>
        <taxon>Holothuria</taxon>
    </lineage>
</organism>
<dbReference type="InterPro" id="IPR038286">
    <property type="entry name" value="IPK_sf"/>
</dbReference>
<feature type="region of interest" description="Disordered" evidence="5">
    <location>
        <begin position="472"/>
        <end position="516"/>
    </location>
</feature>
<dbReference type="GO" id="GO:0005634">
    <property type="term" value="C:nucleus"/>
    <property type="evidence" value="ECO:0007669"/>
    <property type="project" value="TreeGrafter"/>
</dbReference>